<dbReference type="Proteomes" id="UP001417504">
    <property type="component" value="Unassembled WGS sequence"/>
</dbReference>
<keyword evidence="3" id="KW-1185">Reference proteome</keyword>
<gene>
    <name evidence="2" type="ORF">Sjap_008637</name>
</gene>
<reference evidence="2 3" key="1">
    <citation type="submission" date="2024-01" db="EMBL/GenBank/DDBJ databases">
        <title>Genome assemblies of Stephania.</title>
        <authorList>
            <person name="Yang L."/>
        </authorList>
    </citation>
    <scope>NUCLEOTIDE SEQUENCE [LARGE SCALE GENOMIC DNA]</scope>
    <source>
        <strain evidence="2">QJT</strain>
        <tissue evidence="2">Leaf</tissue>
    </source>
</reference>
<dbReference type="EMBL" id="JBBNAE010000003">
    <property type="protein sequence ID" value="KAK9138043.1"/>
    <property type="molecule type" value="Genomic_DNA"/>
</dbReference>
<feature type="region of interest" description="Disordered" evidence="1">
    <location>
        <begin position="120"/>
        <end position="181"/>
    </location>
</feature>
<comment type="caution">
    <text evidence="2">The sequence shown here is derived from an EMBL/GenBank/DDBJ whole genome shotgun (WGS) entry which is preliminary data.</text>
</comment>
<organism evidence="2 3">
    <name type="scientific">Stephania japonica</name>
    <dbReference type="NCBI Taxonomy" id="461633"/>
    <lineage>
        <taxon>Eukaryota</taxon>
        <taxon>Viridiplantae</taxon>
        <taxon>Streptophyta</taxon>
        <taxon>Embryophyta</taxon>
        <taxon>Tracheophyta</taxon>
        <taxon>Spermatophyta</taxon>
        <taxon>Magnoliopsida</taxon>
        <taxon>Ranunculales</taxon>
        <taxon>Menispermaceae</taxon>
        <taxon>Menispermoideae</taxon>
        <taxon>Cissampelideae</taxon>
        <taxon>Stephania</taxon>
    </lineage>
</organism>
<protein>
    <submittedName>
        <fullName evidence="2">Uncharacterized protein</fullName>
    </submittedName>
</protein>
<proteinExistence type="predicted"/>
<dbReference type="AlphaFoldDB" id="A0AAP0JPW4"/>
<evidence type="ECO:0000313" key="3">
    <source>
        <dbReference type="Proteomes" id="UP001417504"/>
    </source>
</evidence>
<accession>A0AAP0JPW4</accession>
<evidence type="ECO:0000313" key="2">
    <source>
        <dbReference type="EMBL" id="KAK9138043.1"/>
    </source>
</evidence>
<feature type="compositionally biased region" description="Basic and acidic residues" evidence="1">
    <location>
        <begin position="124"/>
        <end position="160"/>
    </location>
</feature>
<sequence length="181" mass="19898">MMQDLIGGLPRAIGEVSYWFGIGLEGQHSSWKNRAIIGSVLRALQNALPNLGKMNCHSVQVVAVRAATTFATTTTTTPTTTQTDVALASQDASITATGVKILAEAVTPVETLIMTAIGKGGGLSREEESNRERERGRSREKKRKIEKERDRESEWRRTSGEIRPSSAGGRWWRTREEDESG</sequence>
<evidence type="ECO:0000256" key="1">
    <source>
        <dbReference type="SAM" id="MobiDB-lite"/>
    </source>
</evidence>
<name>A0AAP0JPW4_9MAGN</name>